<accession>A0A0S7WUL4</accession>
<proteinExistence type="predicted"/>
<evidence type="ECO:0000313" key="2">
    <source>
        <dbReference type="Proteomes" id="UP000052008"/>
    </source>
</evidence>
<dbReference type="Proteomes" id="UP000052008">
    <property type="component" value="Unassembled WGS sequence"/>
</dbReference>
<dbReference type="PANTHER" id="PTHR36456:SF1">
    <property type="entry name" value="UPF0232 PROTEIN SCO3875"/>
    <property type="match status" value="1"/>
</dbReference>
<protein>
    <recommendedName>
        <fullName evidence="3">RNA-binding protein</fullName>
    </recommendedName>
</protein>
<dbReference type="STRING" id="1703770.AMJ39_03175"/>
<dbReference type="PANTHER" id="PTHR36456">
    <property type="entry name" value="UPF0232 PROTEIN SCO3875"/>
    <property type="match status" value="1"/>
</dbReference>
<name>A0A0S7WUL4_UNCT6</name>
<gene>
    <name evidence="1" type="ORF">AMJ39_03175</name>
</gene>
<dbReference type="EMBL" id="LIZS01000012">
    <property type="protein sequence ID" value="KPJ53803.1"/>
    <property type="molecule type" value="Genomic_DNA"/>
</dbReference>
<sequence length="108" mass="12249">MMSPEHIRAILERVVKGLDLERGMREQGAVLSWDEVVGERVACCTRAVAIRRSVLFVEVESSAWMHELVFLKPMIVKRLNERLGAGTVRDIVFSVVKRSWTGEGVNRV</sequence>
<dbReference type="Pfam" id="PF05258">
    <property type="entry name" value="DciA"/>
    <property type="match status" value="1"/>
</dbReference>
<evidence type="ECO:0000313" key="1">
    <source>
        <dbReference type="EMBL" id="KPJ53803.1"/>
    </source>
</evidence>
<dbReference type="AlphaFoldDB" id="A0A0S7WUL4"/>
<evidence type="ECO:0008006" key="3">
    <source>
        <dbReference type="Google" id="ProtNLM"/>
    </source>
</evidence>
<dbReference type="InterPro" id="IPR007922">
    <property type="entry name" value="DciA-like"/>
</dbReference>
<organism evidence="1 2">
    <name type="scientific">candidate division TA06 bacterium DG_24</name>
    <dbReference type="NCBI Taxonomy" id="1703770"/>
    <lineage>
        <taxon>Bacteria</taxon>
        <taxon>Bacteria division TA06</taxon>
    </lineage>
</organism>
<reference evidence="1 2" key="1">
    <citation type="journal article" date="2015" name="Microbiome">
        <title>Genomic resolution of linkages in carbon, nitrogen, and sulfur cycling among widespread estuary sediment bacteria.</title>
        <authorList>
            <person name="Baker B.J."/>
            <person name="Lazar C.S."/>
            <person name="Teske A.P."/>
            <person name="Dick G.J."/>
        </authorList>
    </citation>
    <scope>NUCLEOTIDE SEQUENCE [LARGE SCALE GENOMIC DNA]</scope>
    <source>
        <strain evidence="1">DG_24</strain>
    </source>
</reference>
<comment type="caution">
    <text evidence="1">The sequence shown here is derived from an EMBL/GenBank/DDBJ whole genome shotgun (WGS) entry which is preliminary data.</text>
</comment>